<evidence type="ECO:0000256" key="5">
    <source>
        <dbReference type="ARBA" id="ARBA00023002"/>
    </source>
</evidence>
<feature type="binding site" description="in other chain" evidence="8">
    <location>
        <begin position="131"/>
        <end position="133"/>
    </location>
    <ligand>
        <name>FMN</name>
        <dbReference type="ChEBI" id="CHEBI:58210"/>
        <note>ligand shared between dimeric partners</note>
    </ligand>
</feature>
<gene>
    <name evidence="11" type="ORF">DET51_10599</name>
    <name evidence="10" type="ORF">DET64_105100</name>
</gene>
<dbReference type="PIRSF" id="PIRSF000232">
    <property type="entry name" value="YdjA"/>
    <property type="match status" value="1"/>
</dbReference>
<dbReference type="GO" id="GO:0016491">
    <property type="term" value="F:oxidoreductase activity"/>
    <property type="evidence" value="ECO:0007669"/>
    <property type="project" value="UniProtKB-UniRule"/>
</dbReference>
<keyword evidence="13" id="KW-1185">Reference proteome</keyword>
<feature type="domain" description="Nitroreductase" evidence="9">
    <location>
        <begin position="18"/>
        <end position="161"/>
    </location>
</feature>
<dbReference type="Proteomes" id="UP000252795">
    <property type="component" value="Unassembled WGS sequence"/>
</dbReference>
<evidence type="ECO:0000256" key="3">
    <source>
        <dbReference type="ARBA" id="ARBA00022643"/>
    </source>
</evidence>
<evidence type="ECO:0000313" key="12">
    <source>
        <dbReference type="Proteomes" id="UP000252795"/>
    </source>
</evidence>
<keyword evidence="6 7" id="KW-0520">NAD</keyword>
<dbReference type="PANTHER" id="PTHR43821">
    <property type="entry name" value="NAD(P)H NITROREDUCTASE YDJA-RELATED"/>
    <property type="match status" value="1"/>
</dbReference>
<dbReference type="SUPFAM" id="SSF55469">
    <property type="entry name" value="FMN-dependent nitroreductase-like"/>
    <property type="match status" value="1"/>
</dbReference>
<dbReference type="AlphaFoldDB" id="A0A368V0K1"/>
<evidence type="ECO:0000313" key="11">
    <source>
        <dbReference type="EMBL" id="RCW34727.1"/>
    </source>
</evidence>
<keyword evidence="4 7" id="KW-0521">NADP</keyword>
<dbReference type="EMBL" id="QNSA01000005">
    <property type="protein sequence ID" value="RBP73978.1"/>
    <property type="molecule type" value="Genomic_DNA"/>
</dbReference>
<evidence type="ECO:0000313" key="13">
    <source>
        <dbReference type="Proteomes" id="UP000253065"/>
    </source>
</evidence>
<evidence type="ECO:0000313" key="10">
    <source>
        <dbReference type="EMBL" id="RBP73978.1"/>
    </source>
</evidence>
<feature type="binding site" description="in other chain" evidence="8">
    <location>
        <begin position="11"/>
        <end position="13"/>
    </location>
    <ligand>
        <name>FMN</name>
        <dbReference type="ChEBI" id="CHEBI:58210"/>
        <note>ligand shared between dimeric partners</note>
    </ligand>
</feature>
<evidence type="ECO:0000256" key="8">
    <source>
        <dbReference type="PIRSR" id="PIRSR000232-1"/>
    </source>
</evidence>
<evidence type="ECO:0000256" key="6">
    <source>
        <dbReference type="ARBA" id="ARBA00023027"/>
    </source>
</evidence>
<keyword evidence="3 7" id="KW-0288">FMN</keyword>
<accession>A0A368V0K1</accession>
<comment type="caution">
    <text evidence="11">The sequence shown here is derived from an EMBL/GenBank/DDBJ whole genome shotgun (WGS) entry which is preliminary data.</text>
</comment>
<dbReference type="Gene3D" id="3.40.109.10">
    <property type="entry name" value="NADH Oxidase"/>
    <property type="match status" value="1"/>
</dbReference>
<keyword evidence="2 7" id="KW-0285">Flavoprotein</keyword>
<evidence type="ECO:0000259" key="9">
    <source>
        <dbReference type="Pfam" id="PF00881"/>
    </source>
</evidence>
<dbReference type="PANTHER" id="PTHR43821:SF1">
    <property type="entry name" value="NAD(P)H NITROREDUCTASE YDJA-RELATED"/>
    <property type="match status" value="1"/>
</dbReference>
<dbReference type="RefSeq" id="WP_113879652.1">
    <property type="nucleotide sequence ID" value="NZ_CAJXYA010000012.1"/>
</dbReference>
<protein>
    <recommendedName>
        <fullName evidence="7">Putative NAD(P)H nitroreductase</fullName>
        <ecNumber evidence="7">1.-.-.-</ecNumber>
    </recommendedName>
</protein>
<dbReference type="CDD" id="cd02135">
    <property type="entry name" value="YdjA-like"/>
    <property type="match status" value="1"/>
</dbReference>
<evidence type="ECO:0000256" key="2">
    <source>
        <dbReference type="ARBA" id="ARBA00022630"/>
    </source>
</evidence>
<evidence type="ECO:0000256" key="1">
    <source>
        <dbReference type="ARBA" id="ARBA00007118"/>
    </source>
</evidence>
<dbReference type="EC" id="1.-.-.-" evidence="7"/>
<reference evidence="11 12" key="1">
    <citation type="submission" date="2018-07" db="EMBL/GenBank/DDBJ databases">
        <title>Freshwater and sediment microbial communities from various areas in North America, analyzing microbe dynamics in response to fracking.</title>
        <authorList>
            <person name="Lamendella R."/>
        </authorList>
    </citation>
    <scope>NUCLEOTIDE SEQUENCE [LARGE SCALE GENOMIC DNA]</scope>
    <source>
        <strain evidence="11 12">114E</strain>
        <strain evidence="10 13">114E_o</strain>
    </source>
</reference>
<dbReference type="Pfam" id="PF00881">
    <property type="entry name" value="Nitroreductase"/>
    <property type="match status" value="1"/>
</dbReference>
<organism evidence="11 12">
    <name type="scientific">Marinobacter nauticus</name>
    <name type="common">Marinobacter hydrocarbonoclasticus</name>
    <name type="synonym">Marinobacter aquaeolei</name>
    <dbReference type="NCBI Taxonomy" id="2743"/>
    <lineage>
        <taxon>Bacteria</taxon>
        <taxon>Pseudomonadati</taxon>
        <taxon>Pseudomonadota</taxon>
        <taxon>Gammaproteobacteria</taxon>
        <taxon>Pseudomonadales</taxon>
        <taxon>Marinobacteraceae</taxon>
        <taxon>Marinobacter</taxon>
    </lineage>
</organism>
<dbReference type="Proteomes" id="UP000253065">
    <property type="component" value="Unassembled WGS sequence"/>
</dbReference>
<dbReference type="InterPro" id="IPR052530">
    <property type="entry name" value="NAD(P)H_nitroreductase"/>
</dbReference>
<feature type="binding site" evidence="8">
    <location>
        <position position="36"/>
    </location>
    <ligand>
        <name>FMN</name>
        <dbReference type="ChEBI" id="CHEBI:58210"/>
        <note>ligand shared between dimeric partners</note>
    </ligand>
</feature>
<evidence type="ECO:0000256" key="4">
    <source>
        <dbReference type="ARBA" id="ARBA00022857"/>
    </source>
</evidence>
<comment type="cofactor">
    <cofactor evidence="8">
        <name>FMN</name>
        <dbReference type="ChEBI" id="CHEBI:58210"/>
    </cofactor>
    <text evidence="8">Binds 1 FMN per subunit.</text>
</comment>
<dbReference type="InterPro" id="IPR029479">
    <property type="entry name" value="Nitroreductase"/>
</dbReference>
<dbReference type="EMBL" id="QPJB01000005">
    <property type="protein sequence ID" value="RCW34727.1"/>
    <property type="molecule type" value="Genomic_DNA"/>
</dbReference>
<name>A0A368V0K1_MARNT</name>
<comment type="similarity">
    <text evidence="1 7">Belongs to the nitroreductase family.</text>
</comment>
<evidence type="ECO:0000256" key="7">
    <source>
        <dbReference type="PIRNR" id="PIRNR000232"/>
    </source>
</evidence>
<dbReference type="InterPro" id="IPR000415">
    <property type="entry name" value="Nitroreductase-like"/>
</dbReference>
<keyword evidence="5 7" id="KW-0560">Oxidoreductase</keyword>
<proteinExistence type="inferred from homology"/>
<dbReference type="InterPro" id="IPR026021">
    <property type="entry name" value="YdjA-like"/>
</dbReference>
<sequence length="193" mass="20807">MSSITRFILDRASEPRLQAPAPPVSVVDQAFRCAARAPDHALLRPWRYLVVEGEGLAALGDLFAECCPPDASDKEREKARNAPARAPMIIVGIASPRHHPKVPEVEQVMSAAAGMSFISLALNDAGYGAMWRTGPVAYHPSLHDGLGLLPGESIIGFLYTGTVASEKPSVPRPDTKEYVSRWAAPGRTSPWQV</sequence>
<feature type="binding site" evidence="8">
    <location>
        <position position="40"/>
    </location>
    <ligand>
        <name>FMN</name>
        <dbReference type="ChEBI" id="CHEBI:58210"/>
        <note>ligand shared between dimeric partners</note>
    </ligand>
</feature>